<sequence length="259" mass="28555">MSINHRTSSPVPPPRRPIERSPALPRLANLLPRGQYPVQPSTLLWVIFGGDGPGTSWKLSHLDSSSFAPWISRECRYLWGLGGPSRYEQSLAERVQCSVSERISRRPRGSRVDAMDLMDPSGSARRGALPRLTRPPPGSDPEMAIDGIASVHLRDRGHKYAPGLAAPPYFCCSPRTRASGLANVCGAARRHRLLARRGTPPPRSLPFVYPNIDPRPLWVGSTFPFPLCSLLGTLSQAPPPQSPASPRSHRTWRNSDPDW</sequence>
<gene>
    <name evidence="2" type="ORF">B0H15DRAFT_951153</name>
</gene>
<feature type="region of interest" description="Disordered" evidence="1">
    <location>
        <begin position="236"/>
        <end position="259"/>
    </location>
</feature>
<protein>
    <submittedName>
        <fullName evidence="2">Uncharacterized protein</fullName>
    </submittedName>
</protein>
<evidence type="ECO:0000313" key="2">
    <source>
        <dbReference type="EMBL" id="KAJ7085129.1"/>
    </source>
</evidence>
<dbReference type="AlphaFoldDB" id="A0AAD6U0Y0"/>
<reference evidence="2" key="1">
    <citation type="submission" date="2023-03" db="EMBL/GenBank/DDBJ databases">
        <title>Massive genome expansion in bonnet fungi (Mycena s.s.) driven by repeated elements and novel gene families across ecological guilds.</title>
        <authorList>
            <consortium name="Lawrence Berkeley National Laboratory"/>
            <person name="Harder C.B."/>
            <person name="Miyauchi S."/>
            <person name="Viragh M."/>
            <person name="Kuo A."/>
            <person name="Thoen E."/>
            <person name="Andreopoulos B."/>
            <person name="Lu D."/>
            <person name="Skrede I."/>
            <person name="Drula E."/>
            <person name="Henrissat B."/>
            <person name="Morin E."/>
            <person name="Kohler A."/>
            <person name="Barry K."/>
            <person name="LaButti K."/>
            <person name="Morin E."/>
            <person name="Salamov A."/>
            <person name="Lipzen A."/>
            <person name="Mereny Z."/>
            <person name="Hegedus B."/>
            <person name="Baldrian P."/>
            <person name="Stursova M."/>
            <person name="Weitz H."/>
            <person name="Taylor A."/>
            <person name="Grigoriev I.V."/>
            <person name="Nagy L.G."/>
            <person name="Martin F."/>
            <person name="Kauserud H."/>
        </authorList>
    </citation>
    <scope>NUCLEOTIDE SEQUENCE</scope>
    <source>
        <strain evidence="2">CBHHK173m</strain>
    </source>
</reference>
<name>A0AAD6U0Y0_9AGAR</name>
<comment type="caution">
    <text evidence="2">The sequence shown here is derived from an EMBL/GenBank/DDBJ whole genome shotgun (WGS) entry which is preliminary data.</text>
</comment>
<evidence type="ECO:0000313" key="3">
    <source>
        <dbReference type="Proteomes" id="UP001222325"/>
    </source>
</evidence>
<dbReference type="EMBL" id="JARJCN010000035">
    <property type="protein sequence ID" value="KAJ7085129.1"/>
    <property type="molecule type" value="Genomic_DNA"/>
</dbReference>
<dbReference type="Proteomes" id="UP001222325">
    <property type="component" value="Unassembled WGS sequence"/>
</dbReference>
<feature type="region of interest" description="Disordered" evidence="1">
    <location>
        <begin position="1"/>
        <end position="21"/>
    </location>
</feature>
<evidence type="ECO:0000256" key="1">
    <source>
        <dbReference type="SAM" id="MobiDB-lite"/>
    </source>
</evidence>
<keyword evidence="3" id="KW-1185">Reference proteome</keyword>
<proteinExistence type="predicted"/>
<feature type="region of interest" description="Disordered" evidence="1">
    <location>
        <begin position="106"/>
        <end position="144"/>
    </location>
</feature>
<organism evidence="2 3">
    <name type="scientific">Mycena belliarum</name>
    <dbReference type="NCBI Taxonomy" id="1033014"/>
    <lineage>
        <taxon>Eukaryota</taxon>
        <taxon>Fungi</taxon>
        <taxon>Dikarya</taxon>
        <taxon>Basidiomycota</taxon>
        <taxon>Agaricomycotina</taxon>
        <taxon>Agaricomycetes</taxon>
        <taxon>Agaricomycetidae</taxon>
        <taxon>Agaricales</taxon>
        <taxon>Marasmiineae</taxon>
        <taxon>Mycenaceae</taxon>
        <taxon>Mycena</taxon>
    </lineage>
</organism>
<accession>A0AAD6U0Y0</accession>